<protein>
    <submittedName>
        <fullName evidence="1">Uncharacterized protein</fullName>
    </submittedName>
</protein>
<dbReference type="Proteomes" id="UP000694564">
    <property type="component" value="Chromosome 13"/>
</dbReference>
<dbReference type="GeneTree" id="ENSGT00940000164549"/>
<accession>A0A8D2CZ73</accession>
<organism evidence="1 2">
    <name type="scientific">Sciurus vulgaris</name>
    <name type="common">Eurasian red squirrel</name>
    <dbReference type="NCBI Taxonomy" id="55149"/>
    <lineage>
        <taxon>Eukaryota</taxon>
        <taxon>Metazoa</taxon>
        <taxon>Chordata</taxon>
        <taxon>Craniata</taxon>
        <taxon>Vertebrata</taxon>
        <taxon>Euteleostomi</taxon>
        <taxon>Mammalia</taxon>
        <taxon>Eutheria</taxon>
        <taxon>Euarchontoglires</taxon>
        <taxon>Glires</taxon>
        <taxon>Rodentia</taxon>
        <taxon>Sciuromorpha</taxon>
        <taxon>Sciuridae</taxon>
        <taxon>Sciurinae</taxon>
        <taxon>Sciurini</taxon>
        <taxon>Sciurus</taxon>
    </lineage>
</organism>
<reference evidence="1" key="2">
    <citation type="submission" date="2025-09" db="UniProtKB">
        <authorList>
            <consortium name="Ensembl"/>
        </authorList>
    </citation>
    <scope>IDENTIFICATION</scope>
</reference>
<dbReference type="Ensembl" id="ENSSVLT00005019152.1">
    <property type="protein sequence ID" value="ENSSVLP00005017217.1"/>
    <property type="gene ID" value="ENSSVLG00005013732.1"/>
</dbReference>
<name>A0A8D2CZ73_SCIVU</name>
<reference evidence="1" key="1">
    <citation type="submission" date="2025-08" db="UniProtKB">
        <authorList>
            <consortium name="Ensembl"/>
        </authorList>
    </citation>
    <scope>IDENTIFICATION</scope>
</reference>
<dbReference type="AlphaFoldDB" id="A0A8D2CZ73"/>
<evidence type="ECO:0000313" key="2">
    <source>
        <dbReference type="Proteomes" id="UP000694564"/>
    </source>
</evidence>
<evidence type="ECO:0000313" key="1">
    <source>
        <dbReference type="Ensembl" id="ENSSVLP00005017217.1"/>
    </source>
</evidence>
<dbReference type="OrthoDB" id="542013at2759"/>
<sequence length="85" mass="9389">MAAGVLPQNKQPYSTLVTNRGYAANMKGNSERPTPKYTKVGERLRHVIPGHMACSMACGGKACKYENPARWSEQEQAIKGVYSSW</sequence>
<keyword evidence="2" id="KW-1185">Reference proteome</keyword>
<proteinExistence type="predicted"/>